<dbReference type="Proteomes" id="UP001230504">
    <property type="component" value="Unassembled WGS sequence"/>
</dbReference>
<name>A0AAD8V4P4_9PEZI</name>
<evidence type="ECO:0000313" key="1">
    <source>
        <dbReference type="EMBL" id="KAK1586150.1"/>
    </source>
</evidence>
<keyword evidence="2" id="KW-1185">Reference proteome</keyword>
<organism evidence="1 2">
    <name type="scientific">Colletotrichum navitas</name>
    <dbReference type="NCBI Taxonomy" id="681940"/>
    <lineage>
        <taxon>Eukaryota</taxon>
        <taxon>Fungi</taxon>
        <taxon>Dikarya</taxon>
        <taxon>Ascomycota</taxon>
        <taxon>Pezizomycotina</taxon>
        <taxon>Sordariomycetes</taxon>
        <taxon>Hypocreomycetidae</taxon>
        <taxon>Glomerellales</taxon>
        <taxon>Glomerellaceae</taxon>
        <taxon>Colletotrichum</taxon>
        <taxon>Colletotrichum graminicola species complex</taxon>
    </lineage>
</organism>
<proteinExistence type="predicted"/>
<dbReference type="RefSeq" id="XP_060413108.1">
    <property type="nucleotide sequence ID" value="XM_060551746.1"/>
</dbReference>
<evidence type="ECO:0000313" key="2">
    <source>
        <dbReference type="Proteomes" id="UP001230504"/>
    </source>
</evidence>
<dbReference type="EMBL" id="JAHLJV010000038">
    <property type="protein sequence ID" value="KAK1586150.1"/>
    <property type="molecule type" value="Genomic_DNA"/>
</dbReference>
<dbReference type="GeneID" id="85435986"/>
<dbReference type="AlphaFoldDB" id="A0AAD8V4P4"/>
<sequence length="192" mass="21828">MRLWFSCLDLMCMRKMKRVELDGRGELARRGRVTVLLTNTEICCSVLARTLILIFREATAQPPALTPYPALVPCLCAVFGPGTLPLRALSHHGNIAHKSTLQLTLHPLYLHLDLLSISLSSKISKVSGMGWHRRYLSRSIRLRPNGLASLLLIVTNVYYALPYYGCRDSILSVLLIWMDKICFGRCRRNRLY</sequence>
<reference evidence="1" key="1">
    <citation type="submission" date="2021-06" db="EMBL/GenBank/DDBJ databases">
        <title>Comparative genomics, transcriptomics and evolutionary studies reveal genomic signatures of adaptation to plant cell wall in hemibiotrophic fungi.</title>
        <authorList>
            <consortium name="DOE Joint Genome Institute"/>
            <person name="Baroncelli R."/>
            <person name="Diaz J.F."/>
            <person name="Benocci T."/>
            <person name="Peng M."/>
            <person name="Battaglia E."/>
            <person name="Haridas S."/>
            <person name="Andreopoulos W."/>
            <person name="Labutti K."/>
            <person name="Pangilinan J."/>
            <person name="Floch G.L."/>
            <person name="Makela M.R."/>
            <person name="Henrissat B."/>
            <person name="Grigoriev I.V."/>
            <person name="Crouch J.A."/>
            <person name="De Vries R.P."/>
            <person name="Sukno S.A."/>
            <person name="Thon M.R."/>
        </authorList>
    </citation>
    <scope>NUCLEOTIDE SEQUENCE</scope>
    <source>
        <strain evidence="1">CBS 125086</strain>
    </source>
</reference>
<protein>
    <submittedName>
        <fullName evidence="1">Uncharacterized protein</fullName>
    </submittedName>
</protein>
<gene>
    <name evidence="1" type="ORF">LY79DRAFT_241091</name>
</gene>
<comment type="caution">
    <text evidence="1">The sequence shown here is derived from an EMBL/GenBank/DDBJ whole genome shotgun (WGS) entry which is preliminary data.</text>
</comment>
<accession>A0AAD8V4P4</accession>